<name>A0ABU5YYK3_9MYCO</name>
<feature type="domain" description="Glycoside hydrolase family 5" evidence="4">
    <location>
        <begin position="293"/>
        <end position="603"/>
    </location>
</feature>
<protein>
    <submittedName>
        <fullName evidence="6">Cellulase family glycosylhydrolase</fullName>
    </submittedName>
</protein>
<dbReference type="Proteomes" id="UP001299283">
    <property type="component" value="Unassembled WGS sequence"/>
</dbReference>
<reference evidence="6 7" key="1">
    <citation type="submission" date="2023-12" db="EMBL/GenBank/DDBJ databases">
        <title>Description of new species of Mycobacterium terrae complex isolated from sewage at the Sao Paulo Zoological Park Foundation in Brazil.</title>
        <authorList>
            <person name="Romagnoli C.L."/>
            <person name="Conceicao E.C."/>
            <person name="Machado E."/>
            <person name="Barreto L.B.P.F."/>
            <person name="Sharma A."/>
            <person name="Silva N.M."/>
            <person name="Marques L.E."/>
            <person name="Juliana M.A."/>
            <person name="Lourenco M.C.S."/>
            <person name="Digiampietri L.A."/>
            <person name="Suffys P.N."/>
            <person name="Viana-Niero C."/>
        </authorList>
    </citation>
    <scope>NUCLEOTIDE SEQUENCE [LARGE SCALE GENOMIC DNA]</scope>
    <source>
        <strain evidence="6 7">MYC017</strain>
    </source>
</reference>
<dbReference type="RefSeq" id="WP_329779536.1">
    <property type="nucleotide sequence ID" value="NZ_JAYJJQ010000012.1"/>
</dbReference>
<dbReference type="InterPro" id="IPR041036">
    <property type="entry name" value="GH5_C"/>
</dbReference>
<dbReference type="InterPro" id="IPR001547">
    <property type="entry name" value="Glyco_hydro_5"/>
</dbReference>
<dbReference type="PANTHER" id="PTHR31308:SF3">
    <property type="entry name" value="ENDOGLYCOCERAMIDASE"/>
    <property type="match status" value="1"/>
</dbReference>
<dbReference type="InterPro" id="IPR048996">
    <property type="entry name" value="PGRS_rpt"/>
</dbReference>
<evidence type="ECO:0000313" key="7">
    <source>
        <dbReference type="Proteomes" id="UP001299283"/>
    </source>
</evidence>
<dbReference type="PANTHER" id="PTHR31308">
    <property type="match status" value="1"/>
</dbReference>
<evidence type="ECO:0000256" key="2">
    <source>
        <dbReference type="ARBA" id="ARBA00022801"/>
    </source>
</evidence>
<evidence type="ECO:0000313" key="6">
    <source>
        <dbReference type="EMBL" id="MEB3070212.1"/>
    </source>
</evidence>
<evidence type="ECO:0000256" key="3">
    <source>
        <dbReference type="ARBA" id="ARBA00023295"/>
    </source>
</evidence>
<keyword evidence="3" id="KW-0326">Glycosidase</keyword>
<evidence type="ECO:0000256" key="1">
    <source>
        <dbReference type="ARBA" id="ARBA00005641"/>
    </source>
</evidence>
<keyword evidence="2" id="KW-0378">Hydrolase</keyword>
<evidence type="ECO:0000259" key="4">
    <source>
        <dbReference type="Pfam" id="PF00150"/>
    </source>
</evidence>
<dbReference type="Pfam" id="PF00150">
    <property type="entry name" value="Cellulase"/>
    <property type="match status" value="1"/>
</dbReference>
<dbReference type="Gene3D" id="3.20.20.80">
    <property type="entry name" value="Glycosidases"/>
    <property type="match status" value="1"/>
</dbReference>
<organism evidence="6 7">
    <name type="scientific">[Mycobacterium] vasticus</name>
    <dbReference type="NCBI Taxonomy" id="2875777"/>
    <lineage>
        <taxon>Bacteria</taxon>
        <taxon>Bacillati</taxon>
        <taxon>Actinomycetota</taxon>
        <taxon>Actinomycetes</taxon>
        <taxon>Mycobacteriales</taxon>
        <taxon>Mycobacteriaceae</taxon>
        <taxon>Mycolicibacter</taxon>
    </lineage>
</organism>
<comment type="similarity">
    <text evidence="1">Belongs to the glycosyl hydrolase 5 (cellulase A) family.</text>
</comment>
<proteinExistence type="inferred from homology"/>
<dbReference type="Gene3D" id="2.60.40.1180">
    <property type="entry name" value="Golgi alpha-mannosidase II"/>
    <property type="match status" value="1"/>
</dbReference>
<dbReference type="InterPro" id="IPR052066">
    <property type="entry name" value="Glycosphingolipid_Hydrolases"/>
</dbReference>
<dbReference type="InterPro" id="IPR013780">
    <property type="entry name" value="Glyco_hydro_b"/>
</dbReference>
<dbReference type="EMBL" id="JAYJJQ010000012">
    <property type="protein sequence ID" value="MEB3070212.1"/>
    <property type="molecule type" value="Genomic_DNA"/>
</dbReference>
<keyword evidence="7" id="KW-1185">Reference proteome</keyword>
<dbReference type="SUPFAM" id="SSF51445">
    <property type="entry name" value="(Trans)glycosidases"/>
    <property type="match status" value="1"/>
</dbReference>
<accession>A0ABU5YYK3</accession>
<comment type="caution">
    <text evidence="6">The sequence shown here is derived from an EMBL/GenBank/DDBJ whole genome shotgun (WGS) entry which is preliminary data.</text>
</comment>
<evidence type="ECO:0000259" key="5">
    <source>
        <dbReference type="Pfam" id="PF18564"/>
    </source>
</evidence>
<feature type="domain" description="Glycoside hydrolase family 5 C-terminal" evidence="5">
    <location>
        <begin position="646"/>
        <end position="730"/>
    </location>
</feature>
<dbReference type="Pfam" id="PF21526">
    <property type="entry name" value="PGRS"/>
    <property type="match status" value="1"/>
</dbReference>
<dbReference type="InterPro" id="IPR017853">
    <property type="entry name" value="GH"/>
</dbReference>
<sequence length="735" mass="76197">MSRRGAEVKRRSTADSPGRHVRAIGSGAALGAVLALGMAASPPADAEGIDDVLDQMLAPFTDAATNTVDWDTLWNPAAWEAFFDPARWDAALAGVAVPMPGAADASAWFDQLIYTPLHTGIEGWINSTGPTPILDGLNGFSNALGWGSMIADGTAGTETTPDGGAAGWLFGDGGAGWDNTAPGGVGGAGGAAGMFGNGGVGGHGAGGIDGGHGGDGGAGGWLMGNGGHGGAAGDSGIGGASTALPALGGTGGTGGVLFGDHGAAGHYGTRTDAPPITDDGGLSVTGRWFTDSDGRVVVLHGLNHNYKVPPYTPSADGFSDDDAKFLADNGFTAVRLGFAWEAVAPEPGVFDAAYLASVAQTVQTLANHGIVSLLYPTQGLYSSTFGGQGFPDWMVQTGGLPNPQLGFPANYIFNPAENHAWDAFWGNAKAPDGVGLQNHYAQMWQYVANYFRGNPDVLGYELINEPWPGTQWLGGLFGDPHFDSQALTPFYNQVDAAIRSVDPHTPVFFQPNTMFGNLPVDTHLGKVDDPNTVFSFHTYCLQSAVFGIDFGCGDYYDLALTRAEHYADSHGIPAYLTEFGSTSRLKAIDAMIPVADRFGLNWTEFAYATSEVTSSDPIGQALVFDPSKPPVGDNVDWDKLAIIAAPYPQAIGGTPESWSYQDGIFQLSYSTERADGLGSFTAGTQTVISVPTVEYPNGYHVEVTGGTVVSDPNAPVLFIESHGGASTVNVVVRPA</sequence>
<gene>
    <name evidence="6" type="ORF">K5L39_13555</name>
</gene>
<dbReference type="Pfam" id="PF18564">
    <property type="entry name" value="Glyco_hydro_5_C"/>
    <property type="match status" value="1"/>
</dbReference>